<accession>A0A672J494</accession>
<evidence type="ECO:0000313" key="7">
    <source>
        <dbReference type="Proteomes" id="UP000472267"/>
    </source>
</evidence>
<evidence type="ECO:0000256" key="4">
    <source>
        <dbReference type="ARBA" id="ARBA00023212"/>
    </source>
</evidence>
<reference evidence="6" key="1">
    <citation type="submission" date="2019-06" db="EMBL/GenBank/DDBJ databases">
        <authorList>
            <consortium name="Wellcome Sanger Institute Data Sharing"/>
        </authorList>
    </citation>
    <scope>NUCLEOTIDE SEQUENCE [LARGE SCALE GENOMIC DNA]</scope>
</reference>
<keyword evidence="4" id="KW-0206">Cytoskeleton</keyword>
<comment type="similarity">
    <text evidence="2">Belongs to the thymosin beta family.</text>
</comment>
<dbReference type="InterPro" id="IPR001152">
    <property type="entry name" value="Beta-thymosin"/>
</dbReference>
<keyword evidence="7" id="KW-1185">Reference proteome</keyword>
<evidence type="ECO:0000256" key="3">
    <source>
        <dbReference type="ARBA" id="ARBA00022490"/>
    </source>
</evidence>
<dbReference type="GO" id="GO:0005856">
    <property type="term" value="C:cytoskeleton"/>
    <property type="evidence" value="ECO:0007669"/>
    <property type="project" value="UniProtKB-SubCell"/>
</dbReference>
<feature type="compositionally biased region" description="Basic and acidic residues" evidence="5">
    <location>
        <begin position="1"/>
        <end position="29"/>
    </location>
</feature>
<evidence type="ECO:0000313" key="6">
    <source>
        <dbReference type="Ensembl" id="ENSSFAP00005047880.1"/>
    </source>
</evidence>
<dbReference type="GO" id="GO:0003785">
    <property type="term" value="F:actin monomer binding"/>
    <property type="evidence" value="ECO:0007669"/>
    <property type="project" value="InterPro"/>
</dbReference>
<dbReference type="Gene3D" id="1.20.5.520">
    <property type="entry name" value="Single helix bin"/>
    <property type="match status" value="1"/>
</dbReference>
<evidence type="ECO:0008006" key="8">
    <source>
        <dbReference type="Google" id="ProtNLM"/>
    </source>
</evidence>
<dbReference type="InterPro" id="IPR038386">
    <property type="entry name" value="Beta-thymosin_sf"/>
</dbReference>
<dbReference type="Pfam" id="PF01290">
    <property type="entry name" value="Thymosin"/>
    <property type="match status" value="1"/>
</dbReference>
<evidence type="ECO:0000256" key="5">
    <source>
        <dbReference type="SAM" id="MobiDB-lite"/>
    </source>
</evidence>
<sequence>RILPEEQSRLNDEVQNFDKGKLKKTDTKESNTLPTKEGKKRLQTDHVIWIEHEIQNFKSLSFFFFLPFL</sequence>
<organism evidence="6 7">
    <name type="scientific">Salarias fasciatus</name>
    <name type="common">Jewelled blenny</name>
    <name type="synonym">Blennius fasciatus</name>
    <dbReference type="NCBI Taxonomy" id="181472"/>
    <lineage>
        <taxon>Eukaryota</taxon>
        <taxon>Metazoa</taxon>
        <taxon>Chordata</taxon>
        <taxon>Craniata</taxon>
        <taxon>Vertebrata</taxon>
        <taxon>Euteleostomi</taxon>
        <taxon>Actinopterygii</taxon>
        <taxon>Neopterygii</taxon>
        <taxon>Teleostei</taxon>
        <taxon>Neoteleostei</taxon>
        <taxon>Acanthomorphata</taxon>
        <taxon>Ovalentaria</taxon>
        <taxon>Blenniimorphae</taxon>
        <taxon>Blenniiformes</taxon>
        <taxon>Blennioidei</taxon>
        <taxon>Blenniidae</taxon>
        <taxon>Salariinae</taxon>
        <taxon>Salarias</taxon>
    </lineage>
</organism>
<dbReference type="AlphaFoldDB" id="A0A672J494"/>
<evidence type="ECO:0000256" key="2">
    <source>
        <dbReference type="ARBA" id="ARBA00009511"/>
    </source>
</evidence>
<comment type="subcellular location">
    <subcellularLocation>
        <location evidence="1">Cytoplasm</location>
        <location evidence="1">Cytoskeleton</location>
    </subcellularLocation>
</comment>
<dbReference type="InParanoid" id="A0A672J494"/>
<dbReference type="Ensembl" id="ENSSFAT00005049487.1">
    <property type="protein sequence ID" value="ENSSFAP00005047880.1"/>
    <property type="gene ID" value="ENSSFAG00005023279.1"/>
</dbReference>
<dbReference type="Proteomes" id="UP000472267">
    <property type="component" value="Chromosome 2"/>
</dbReference>
<keyword evidence="3" id="KW-0963">Cytoplasm</keyword>
<name>A0A672J494_SALFA</name>
<protein>
    <recommendedName>
        <fullName evidence="8">Thymosin beta 1</fullName>
    </recommendedName>
</protein>
<proteinExistence type="inferred from homology"/>
<dbReference type="GO" id="GO:0007015">
    <property type="term" value="P:actin filament organization"/>
    <property type="evidence" value="ECO:0007669"/>
    <property type="project" value="InterPro"/>
</dbReference>
<evidence type="ECO:0000256" key="1">
    <source>
        <dbReference type="ARBA" id="ARBA00004245"/>
    </source>
</evidence>
<reference evidence="6" key="2">
    <citation type="submission" date="2025-08" db="UniProtKB">
        <authorList>
            <consortium name="Ensembl"/>
        </authorList>
    </citation>
    <scope>IDENTIFICATION</scope>
</reference>
<feature type="region of interest" description="Disordered" evidence="5">
    <location>
        <begin position="1"/>
        <end position="38"/>
    </location>
</feature>
<reference evidence="6" key="3">
    <citation type="submission" date="2025-09" db="UniProtKB">
        <authorList>
            <consortium name="Ensembl"/>
        </authorList>
    </citation>
    <scope>IDENTIFICATION</scope>
</reference>